<protein>
    <submittedName>
        <fullName evidence="6">Putative large secreted protein</fullName>
    </submittedName>
</protein>
<keyword evidence="2" id="KW-0964">Secreted</keyword>
<gene>
    <name evidence="6" type="ORF">SGUI_2209</name>
</gene>
<dbReference type="InterPro" id="IPR055372">
    <property type="entry name" value="CBM96"/>
</dbReference>
<dbReference type="EMBL" id="CP014989">
    <property type="protein sequence ID" value="ANS79605.1"/>
    <property type="molecule type" value="Genomic_DNA"/>
</dbReference>
<feature type="domain" description="DUF6531" evidence="4">
    <location>
        <begin position="459"/>
        <end position="540"/>
    </location>
</feature>
<sequence>MGEVREPRDAVDIDLERPVLEPGDEVIAQRTETSKTFVGEEPGLFETRVFTEPVHVATDEGWVDVDTELVGEGGRWVPQTSPVGVSLAGDAEDESLAQVDLEDGVSVGWGWSGAADAARASAPEKSLMAAASEGAGEGVVDGDTVTYEDVTDGVSMQLSPTATGVKEDLVLDDAQVPGVFFFDLDVDGASVVEAGGGVHFLDEAGEVVGVIPAGFMEDAEGQVSDDVTIEVVGSQDAPRLKVSIDTDWLQEDGRVFPVRVDPTVTFTSGVVDTHVESDRPTTNFSGYSFMRVGKQPNGKIGRGFVRFDLSSLSGKTIDYAQLRLNNRTSIDCTPRKVTAHRVTQSWSTVGMTYPGPGFADIPAGDVTIGAGASGCDMEQARIWVSGVVRDWASGEVDNHGFMLKGNEQDTSSLKYLDTSEFSDPARRPQLVVSWRESMLGSLGYYTMSTQQLTDRTQMSVNLSNGNLFVQGADVSLAGVAGMGLSVNRFYNSREDAVNPARAGQTGTGWTLDVGSDIRLSVNGYDEEAFFEGPSGYRITFPYNRADQEYGKPVGLNAELTRSGNDYTVHLVDSVNRPGFGGGS</sequence>
<proteinExistence type="predicted"/>
<dbReference type="STRING" id="1758689.SGUI_2209"/>
<reference evidence="6 7" key="1">
    <citation type="submission" date="2016-03" db="EMBL/GenBank/DDBJ databases">
        <title>Shallow-sea hydrothermal system.</title>
        <authorList>
            <person name="Tang K."/>
        </authorList>
    </citation>
    <scope>NUCLEOTIDE SEQUENCE [LARGE SCALE GENOMIC DNA]</scope>
    <source>
        <strain evidence="6 7">JLT9</strain>
    </source>
</reference>
<dbReference type="KEGG" id="serj:SGUI_2209"/>
<dbReference type="InterPro" id="IPR045351">
    <property type="entry name" value="DUF6531"/>
</dbReference>
<organism evidence="6 7">
    <name type="scientific">Serinicoccus hydrothermalis</name>
    <dbReference type="NCBI Taxonomy" id="1758689"/>
    <lineage>
        <taxon>Bacteria</taxon>
        <taxon>Bacillati</taxon>
        <taxon>Actinomycetota</taxon>
        <taxon>Actinomycetes</taxon>
        <taxon>Micrococcales</taxon>
        <taxon>Ornithinimicrobiaceae</taxon>
        <taxon>Serinicoccus</taxon>
    </lineage>
</organism>
<keyword evidence="7" id="KW-1185">Reference proteome</keyword>
<evidence type="ECO:0000313" key="7">
    <source>
        <dbReference type="Proteomes" id="UP000092482"/>
    </source>
</evidence>
<evidence type="ECO:0000313" key="6">
    <source>
        <dbReference type="EMBL" id="ANS79605.1"/>
    </source>
</evidence>
<evidence type="ECO:0000256" key="1">
    <source>
        <dbReference type="ARBA" id="ARBA00004613"/>
    </source>
</evidence>
<dbReference type="Pfam" id="PF20148">
    <property type="entry name" value="DUF6531"/>
    <property type="match status" value="1"/>
</dbReference>
<feature type="domain" description="Carbohydrate-binding module family 96" evidence="5">
    <location>
        <begin position="270"/>
        <end position="432"/>
    </location>
</feature>
<dbReference type="GO" id="GO:0005576">
    <property type="term" value="C:extracellular region"/>
    <property type="evidence" value="ECO:0007669"/>
    <property type="project" value="UniProtKB-SubCell"/>
</dbReference>
<name>A0A1B1NE24_9MICO</name>
<dbReference type="NCBIfam" id="NF033679">
    <property type="entry name" value="DNRLRE_dom"/>
    <property type="match status" value="1"/>
</dbReference>
<evidence type="ECO:0000256" key="2">
    <source>
        <dbReference type="ARBA" id="ARBA00022525"/>
    </source>
</evidence>
<evidence type="ECO:0000259" key="5">
    <source>
        <dbReference type="Pfam" id="PF24517"/>
    </source>
</evidence>
<evidence type="ECO:0000256" key="3">
    <source>
        <dbReference type="ARBA" id="ARBA00022729"/>
    </source>
</evidence>
<dbReference type="AlphaFoldDB" id="A0A1B1NE24"/>
<dbReference type="Proteomes" id="UP000092482">
    <property type="component" value="Chromosome"/>
</dbReference>
<keyword evidence="3" id="KW-0732">Signal</keyword>
<evidence type="ECO:0000259" key="4">
    <source>
        <dbReference type="Pfam" id="PF20148"/>
    </source>
</evidence>
<comment type="subcellular location">
    <subcellularLocation>
        <location evidence="1">Secreted</location>
    </subcellularLocation>
</comment>
<accession>A0A1B1NE24</accession>
<dbReference type="Pfam" id="PF24517">
    <property type="entry name" value="CBM96"/>
    <property type="match status" value="1"/>
</dbReference>